<dbReference type="EMBL" id="JACBZM010000001">
    <property type="protein sequence ID" value="NYI43118.1"/>
    <property type="molecule type" value="Genomic_DNA"/>
</dbReference>
<name>A0A7Y9ZF61_9ACTN</name>
<evidence type="ECO:0000256" key="3">
    <source>
        <dbReference type="ARBA" id="ARBA00023121"/>
    </source>
</evidence>
<dbReference type="Gene3D" id="1.10.3630.10">
    <property type="entry name" value="yeast vps74-n-term truncation variant domain like"/>
    <property type="match status" value="1"/>
</dbReference>
<dbReference type="Pfam" id="PF05719">
    <property type="entry name" value="GPP34"/>
    <property type="match status" value="1"/>
</dbReference>
<proteinExistence type="predicted"/>
<evidence type="ECO:0000256" key="4">
    <source>
        <dbReference type="ARBA" id="ARBA00023136"/>
    </source>
</evidence>
<evidence type="ECO:0000256" key="1">
    <source>
        <dbReference type="ARBA" id="ARBA00004255"/>
    </source>
</evidence>
<evidence type="ECO:0000313" key="6">
    <source>
        <dbReference type="Proteomes" id="UP000562045"/>
    </source>
</evidence>
<organism evidence="5 6">
    <name type="scientific">Nocardioides aromaticivorans</name>
    <dbReference type="NCBI Taxonomy" id="200618"/>
    <lineage>
        <taxon>Bacteria</taxon>
        <taxon>Bacillati</taxon>
        <taxon>Actinomycetota</taxon>
        <taxon>Actinomycetes</taxon>
        <taxon>Propionibacteriales</taxon>
        <taxon>Nocardioidaceae</taxon>
        <taxon>Nocardioides</taxon>
    </lineage>
</organism>
<reference evidence="5 6" key="1">
    <citation type="submission" date="2020-07" db="EMBL/GenBank/DDBJ databases">
        <title>Sequencing the genomes of 1000 actinobacteria strains.</title>
        <authorList>
            <person name="Klenk H.-P."/>
        </authorList>
    </citation>
    <scope>NUCLEOTIDE SEQUENCE [LARGE SCALE GENOMIC DNA]</scope>
    <source>
        <strain evidence="5 6">DSM 15131</strain>
    </source>
</reference>
<dbReference type="GO" id="GO:0070273">
    <property type="term" value="F:phosphatidylinositol-4-phosphate binding"/>
    <property type="evidence" value="ECO:0007669"/>
    <property type="project" value="InterPro"/>
</dbReference>
<dbReference type="GO" id="GO:0012505">
    <property type="term" value="C:endomembrane system"/>
    <property type="evidence" value="ECO:0007669"/>
    <property type="project" value="UniProtKB-ARBA"/>
</dbReference>
<dbReference type="RefSeq" id="WP_051932137.1">
    <property type="nucleotide sequence ID" value="NZ_JACBZM010000001.1"/>
</dbReference>
<dbReference type="InterPro" id="IPR038261">
    <property type="entry name" value="GPP34-like_sf"/>
</dbReference>
<evidence type="ECO:0008006" key="7">
    <source>
        <dbReference type="Google" id="ProtNLM"/>
    </source>
</evidence>
<keyword evidence="2" id="KW-0333">Golgi apparatus</keyword>
<evidence type="ECO:0000256" key="2">
    <source>
        <dbReference type="ARBA" id="ARBA00023034"/>
    </source>
</evidence>
<accession>A0A7Y9ZF61</accession>
<evidence type="ECO:0000313" key="5">
    <source>
        <dbReference type="EMBL" id="NYI43118.1"/>
    </source>
</evidence>
<keyword evidence="4" id="KW-0472">Membrane</keyword>
<comment type="subcellular location">
    <subcellularLocation>
        <location evidence="1">Golgi apparatus membrane</location>
        <topology evidence="1">Peripheral membrane protein</topology>
        <orientation evidence="1">Cytoplasmic side</orientation>
    </subcellularLocation>
</comment>
<dbReference type="InterPro" id="IPR008628">
    <property type="entry name" value="GPP34-like"/>
</dbReference>
<dbReference type="GO" id="GO:0005737">
    <property type="term" value="C:cytoplasm"/>
    <property type="evidence" value="ECO:0007669"/>
    <property type="project" value="UniProtKB-ARBA"/>
</dbReference>
<protein>
    <recommendedName>
        <fullName evidence="7">GPP34 family phosphoprotein</fullName>
    </recommendedName>
</protein>
<comment type="caution">
    <text evidence="5">The sequence shown here is derived from an EMBL/GenBank/DDBJ whole genome shotgun (WGS) entry which is preliminary data.</text>
</comment>
<keyword evidence="3" id="KW-0446">Lipid-binding</keyword>
<dbReference type="AlphaFoldDB" id="A0A7Y9ZF61"/>
<dbReference type="Proteomes" id="UP000562045">
    <property type="component" value="Unassembled WGS sequence"/>
</dbReference>
<gene>
    <name evidence="5" type="ORF">BJ993_000198</name>
</gene>
<sequence length="226" mass="23114">MSVASDLVLVTIDPVTGRSLLGSSETDPVLGGALLVDLVLAERADVRGAPRKARVRLVTGRPLDSLPHDRALARLRPGRDPRASALVPRLGKGARALVLEQLVAEEALAPRRARVLGVFPTTRYDVVDPARRERLVASVRAVLAGQVPPDDVTGPLVGLLQAGGVVKRLVPAPERRAAVRRAKEIAKGDWAGSAARAAVVAASSAASAAVSAAVVVAASGDGGAAG</sequence>